<dbReference type="RefSeq" id="XP_020107373.1">
    <property type="nucleotide sequence ID" value="XM_020251784.1"/>
</dbReference>
<protein>
    <submittedName>
        <fullName evidence="4">Protein ABHD17B-like</fullName>
    </submittedName>
</protein>
<dbReference type="InterPro" id="IPR022742">
    <property type="entry name" value="Hydrolase_4"/>
</dbReference>
<dbReference type="OrthoDB" id="446723at2759"/>
<feature type="region of interest" description="Disordered" evidence="1">
    <location>
        <begin position="264"/>
        <end position="358"/>
    </location>
</feature>
<name>A0A6P5GMW9_ANACO</name>
<accession>A0A6P5GMW9</accession>
<dbReference type="AlphaFoldDB" id="A0A6P5GMW9"/>
<dbReference type="Proteomes" id="UP000515123">
    <property type="component" value="Linkage group 2"/>
</dbReference>
<dbReference type="PANTHER" id="PTHR12277">
    <property type="entry name" value="ALPHA/BETA HYDROLASE DOMAIN-CONTAINING PROTEIN"/>
    <property type="match status" value="1"/>
</dbReference>
<keyword evidence="3" id="KW-1185">Reference proteome</keyword>
<dbReference type="Gene3D" id="3.40.50.1820">
    <property type="entry name" value="alpha/beta hydrolase"/>
    <property type="match status" value="1"/>
</dbReference>
<feature type="domain" description="Serine aminopeptidase S33" evidence="2">
    <location>
        <begin position="66"/>
        <end position="174"/>
    </location>
</feature>
<dbReference type="Pfam" id="PF12146">
    <property type="entry name" value="Hydrolase_4"/>
    <property type="match status" value="1"/>
</dbReference>
<evidence type="ECO:0000256" key="1">
    <source>
        <dbReference type="SAM" id="MobiDB-lite"/>
    </source>
</evidence>
<organism evidence="3 4">
    <name type="scientific">Ananas comosus</name>
    <name type="common">Pineapple</name>
    <name type="synonym">Ananas ananas</name>
    <dbReference type="NCBI Taxonomy" id="4615"/>
    <lineage>
        <taxon>Eukaryota</taxon>
        <taxon>Viridiplantae</taxon>
        <taxon>Streptophyta</taxon>
        <taxon>Embryophyta</taxon>
        <taxon>Tracheophyta</taxon>
        <taxon>Spermatophyta</taxon>
        <taxon>Magnoliopsida</taxon>
        <taxon>Liliopsida</taxon>
        <taxon>Poales</taxon>
        <taxon>Bromeliaceae</taxon>
        <taxon>Bromelioideae</taxon>
        <taxon>Ananas</taxon>
    </lineage>
</organism>
<dbReference type="Gramene" id="Aco000909.1.mrna1">
    <property type="protein sequence ID" value="Aco000909.1.mrna1"/>
    <property type="gene ID" value="Aco000909.1.path1"/>
</dbReference>
<evidence type="ECO:0000259" key="2">
    <source>
        <dbReference type="Pfam" id="PF12146"/>
    </source>
</evidence>
<sequence length="379" mass="42982">MGGVTSTMAAKFAFYPPDPPSYGVAAEADGRLVMTEVPRKEGVEVRRIQTKRGTEIVAMYVKNPAAKLAVLYSHGNAADLGQMYELFVELSNHLRVNLMGYDYSGYGQSSGKASEHNTYADIEAAYQCLVETYGTQEEDIVLYGQSVGSGPTLDLATRLPRLRAVILHSPILSGLRVMYPVKRTYWFDIYKNIDKIPLVKCPVLVIHGTDDEVVDCSHGKQLWELCQQKYEPLWIKGGNHCNLELYPEYIRHLKRFISTIEKSPAIKDEPTESSSHSETPRVSSDQLELPRKSTNDKEKTRRSTDRREKPRRSTERREKPRSSIDRKERSRKSIDNSDLAKDNSDQPEKPRKSIDRFGEMIRSVGLCNIDCFKDSPSRA</sequence>
<evidence type="ECO:0000313" key="3">
    <source>
        <dbReference type="Proteomes" id="UP000515123"/>
    </source>
</evidence>
<dbReference type="SUPFAM" id="SSF53474">
    <property type="entry name" value="alpha/beta-Hydrolases"/>
    <property type="match status" value="1"/>
</dbReference>
<reference evidence="4" key="2">
    <citation type="submission" date="2025-08" db="UniProtKB">
        <authorList>
            <consortium name="RefSeq"/>
        </authorList>
    </citation>
    <scope>IDENTIFICATION</scope>
    <source>
        <tissue evidence="4">Leaf</tissue>
    </source>
</reference>
<dbReference type="PANTHER" id="PTHR12277:SF193">
    <property type="entry name" value="OS08G0487900 PROTEIN"/>
    <property type="match status" value="1"/>
</dbReference>
<feature type="compositionally biased region" description="Basic and acidic residues" evidence="1">
    <location>
        <begin position="288"/>
        <end position="358"/>
    </location>
</feature>
<dbReference type="InterPro" id="IPR029058">
    <property type="entry name" value="AB_hydrolase_fold"/>
</dbReference>
<gene>
    <name evidence="4" type="primary">LOC109723427</name>
</gene>
<proteinExistence type="predicted"/>
<dbReference type="GeneID" id="109723427"/>
<reference evidence="3" key="1">
    <citation type="journal article" date="2015" name="Nat. Genet.">
        <title>The pineapple genome and the evolution of CAM photosynthesis.</title>
        <authorList>
            <person name="Ming R."/>
            <person name="VanBuren R."/>
            <person name="Wai C.M."/>
            <person name="Tang H."/>
            <person name="Schatz M.C."/>
            <person name="Bowers J.E."/>
            <person name="Lyons E."/>
            <person name="Wang M.L."/>
            <person name="Chen J."/>
            <person name="Biggers E."/>
            <person name="Zhang J."/>
            <person name="Huang L."/>
            <person name="Zhang L."/>
            <person name="Miao W."/>
            <person name="Zhang J."/>
            <person name="Ye Z."/>
            <person name="Miao C."/>
            <person name="Lin Z."/>
            <person name="Wang H."/>
            <person name="Zhou H."/>
            <person name="Yim W.C."/>
            <person name="Priest H.D."/>
            <person name="Zheng C."/>
            <person name="Woodhouse M."/>
            <person name="Edger P.P."/>
            <person name="Guyot R."/>
            <person name="Guo H.B."/>
            <person name="Guo H."/>
            <person name="Zheng G."/>
            <person name="Singh R."/>
            <person name="Sharma A."/>
            <person name="Min X."/>
            <person name="Zheng Y."/>
            <person name="Lee H."/>
            <person name="Gurtowski J."/>
            <person name="Sedlazeck F.J."/>
            <person name="Harkess A."/>
            <person name="McKain M.R."/>
            <person name="Liao Z."/>
            <person name="Fang J."/>
            <person name="Liu J."/>
            <person name="Zhang X."/>
            <person name="Zhang Q."/>
            <person name="Hu W."/>
            <person name="Qin Y."/>
            <person name="Wang K."/>
            <person name="Chen L.Y."/>
            <person name="Shirley N."/>
            <person name="Lin Y.R."/>
            <person name="Liu L.Y."/>
            <person name="Hernandez A.G."/>
            <person name="Wright C.L."/>
            <person name="Bulone V."/>
            <person name="Tuskan G.A."/>
            <person name="Heath K."/>
            <person name="Zee F."/>
            <person name="Moore P.H."/>
            <person name="Sunkar R."/>
            <person name="Leebens-Mack J.H."/>
            <person name="Mockler T."/>
            <person name="Bennetzen J.L."/>
            <person name="Freeling M."/>
            <person name="Sankoff D."/>
            <person name="Paterson A.H."/>
            <person name="Zhu X."/>
            <person name="Yang X."/>
            <person name="Smith J.A."/>
            <person name="Cushman J.C."/>
            <person name="Paull R.E."/>
            <person name="Yu Q."/>
        </authorList>
    </citation>
    <scope>NUCLEOTIDE SEQUENCE [LARGE SCALE GENOMIC DNA]</scope>
    <source>
        <strain evidence="3">cv. F153</strain>
    </source>
</reference>
<evidence type="ECO:0000313" key="4">
    <source>
        <dbReference type="RefSeq" id="XP_020107373.1"/>
    </source>
</evidence>